<gene>
    <name evidence="2" type="ORF">PGTUg99_003374</name>
</gene>
<evidence type="ECO:0000313" key="3">
    <source>
        <dbReference type="Proteomes" id="UP000325313"/>
    </source>
</evidence>
<reference evidence="2 3" key="1">
    <citation type="submission" date="2019-05" db="EMBL/GenBank/DDBJ databases">
        <title>Emergence of the Ug99 lineage of the wheat stem rust pathogen through somatic hybridization.</title>
        <authorList>
            <person name="Li F."/>
            <person name="Upadhyaya N.M."/>
            <person name="Sperschneider J."/>
            <person name="Matny O."/>
            <person name="Nguyen-Phuc H."/>
            <person name="Mago R."/>
            <person name="Raley C."/>
            <person name="Miller M.E."/>
            <person name="Silverstein K.A.T."/>
            <person name="Henningsen E."/>
            <person name="Hirsch C.D."/>
            <person name="Visser B."/>
            <person name="Pretorius Z.A."/>
            <person name="Steffenson B.J."/>
            <person name="Schwessinger B."/>
            <person name="Dodds P.N."/>
            <person name="Figueroa M."/>
        </authorList>
    </citation>
    <scope>NUCLEOTIDE SEQUENCE [LARGE SCALE GENOMIC DNA]</scope>
    <source>
        <strain evidence="2 3">Ug99</strain>
    </source>
</reference>
<proteinExistence type="predicted"/>
<feature type="signal peptide" evidence="1">
    <location>
        <begin position="1"/>
        <end position="18"/>
    </location>
</feature>
<keyword evidence="1" id="KW-0732">Signal</keyword>
<evidence type="ECO:0000256" key="1">
    <source>
        <dbReference type="SAM" id="SignalP"/>
    </source>
</evidence>
<dbReference type="AlphaFoldDB" id="A0A5B0P969"/>
<accession>A0A5B0P969</accession>
<dbReference type="EMBL" id="VDEP01000350">
    <property type="protein sequence ID" value="KAA1097170.1"/>
    <property type="molecule type" value="Genomic_DNA"/>
</dbReference>
<dbReference type="Proteomes" id="UP000325313">
    <property type="component" value="Unassembled WGS sequence"/>
</dbReference>
<comment type="caution">
    <text evidence="2">The sequence shown here is derived from an EMBL/GenBank/DDBJ whole genome shotgun (WGS) entry which is preliminary data.</text>
</comment>
<evidence type="ECO:0000313" key="2">
    <source>
        <dbReference type="EMBL" id="KAA1097170.1"/>
    </source>
</evidence>
<feature type="chain" id="PRO_5023113324" evidence="1">
    <location>
        <begin position="19"/>
        <end position="294"/>
    </location>
</feature>
<name>A0A5B0P969_PUCGR</name>
<organism evidence="2 3">
    <name type="scientific">Puccinia graminis f. sp. tritici</name>
    <dbReference type="NCBI Taxonomy" id="56615"/>
    <lineage>
        <taxon>Eukaryota</taxon>
        <taxon>Fungi</taxon>
        <taxon>Dikarya</taxon>
        <taxon>Basidiomycota</taxon>
        <taxon>Pucciniomycotina</taxon>
        <taxon>Pucciniomycetes</taxon>
        <taxon>Pucciniales</taxon>
        <taxon>Pucciniaceae</taxon>
        <taxon>Puccinia</taxon>
    </lineage>
</organism>
<protein>
    <submittedName>
        <fullName evidence="2">Uncharacterized protein</fullName>
    </submittedName>
</protein>
<sequence length="294" mass="32878">MGWKILVFTLVFKEILLPSPEPSLHEPDQCLSTYQTSPNHSEDYKNCVVDQCEFKESPDSARQTAETWGIRFPTPSLPHAKNETPINQLHPQLCVDRRVLPVGPGRTRRASNPEAHSLLESRSIIIINFYKSNVESYIFSVPYLPSKSAEDPGNWIPRFAYKAQSTSGVSSQDIRQIAGLGGARLHATRHPLVAGRNSDHWPGTRAQVVLCSADQVDLQNSSSNVYPAPLINIKTWEHVDLITISINRAQLITLFSKFSTLPTSPDSTFLFQKRAPAKVCVIVTLPQRSLNFHL</sequence>